<organism evidence="2 3">
    <name type="scientific">Mesorhabditis belari</name>
    <dbReference type="NCBI Taxonomy" id="2138241"/>
    <lineage>
        <taxon>Eukaryota</taxon>
        <taxon>Metazoa</taxon>
        <taxon>Ecdysozoa</taxon>
        <taxon>Nematoda</taxon>
        <taxon>Chromadorea</taxon>
        <taxon>Rhabditida</taxon>
        <taxon>Rhabditina</taxon>
        <taxon>Rhabditomorpha</taxon>
        <taxon>Rhabditoidea</taxon>
        <taxon>Rhabditidae</taxon>
        <taxon>Mesorhabditinae</taxon>
        <taxon>Mesorhabditis</taxon>
    </lineage>
</organism>
<name>A0AAF3F7F1_9BILA</name>
<protein>
    <submittedName>
        <fullName evidence="3">Uncharacterized protein</fullName>
    </submittedName>
</protein>
<evidence type="ECO:0000313" key="2">
    <source>
        <dbReference type="Proteomes" id="UP000887575"/>
    </source>
</evidence>
<keyword evidence="1" id="KW-0732">Signal</keyword>
<dbReference type="WBParaSite" id="MBELARI_LOCUS2848">
    <property type="protein sequence ID" value="MBELARI_LOCUS2848"/>
    <property type="gene ID" value="MBELARI_LOCUS2848"/>
</dbReference>
<keyword evidence="2" id="KW-1185">Reference proteome</keyword>
<accession>A0AAF3F7F1</accession>
<reference evidence="3" key="1">
    <citation type="submission" date="2024-02" db="UniProtKB">
        <authorList>
            <consortium name="WormBaseParasite"/>
        </authorList>
    </citation>
    <scope>IDENTIFICATION</scope>
</reference>
<sequence>MIILFFKILLLLLSLLSFPLLLCHIACDDNDEINNDSSKHDNQYFDLYDPGTICTSVVPPTDPTLNFAIQEGGCFEMEIICPAGSSIGIATPGSNELVLLTTDDLASVH</sequence>
<evidence type="ECO:0000313" key="3">
    <source>
        <dbReference type="WBParaSite" id="MBELARI_LOCUS2848"/>
    </source>
</evidence>
<evidence type="ECO:0000256" key="1">
    <source>
        <dbReference type="SAM" id="SignalP"/>
    </source>
</evidence>
<feature type="signal peptide" evidence="1">
    <location>
        <begin position="1"/>
        <end position="23"/>
    </location>
</feature>
<dbReference type="Proteomes" id="UP000887575">
    <property type="component" value="Unassembled WGS sequence"/>
</dbReference>
<dbReference type="AlphaFoldDB" id="A0AAF3F7F1"/>
<proteinExistence type="predicted"/>
<feature type="chain" id="PRO_5042266948" evidence="1">
    <location>
        <begin position="24"/>
        <end position="109"/>
    </location>
</feature>